<organism evidence="1 2">
    <name type="scientific">Letharia columbiana</name>
    <dbReference type="NCBI Taxonomy" id="112416"/>
    <lineage>
        <taxon>Eukaryota</taxon>
        <taxon>Fungi</taxon>
        <taxon>Dikarya</taxon>
        <taxon>Ascomycota</taxon>
        <taxon>Pezizomycotina</taxon>
        <taxon>Lecanoromycetes</taxon>
        <taxon>OSLEUM clade</taxon>
        <taxon>Lecanoromycetidae</taxon>
        <taxon>Lecanorales</taxon>
        <taxon>Lecanorineae</taxon>
        <taxon>Parmeliaceae</taxon>
        <taxon>Letharia</taxon>
    </lineage>
</organism>
<gene>
    <name evidence="1" type="ORF">HO173_000150</name>
</gene>
<accession>A0A8H6G6S0</accession>
<dbReference type="Proteomes" id="UP000578531">
    <property type="component" value="Unassembled WGS sequence"/>
</dbReference>
<dbReference type="GeneID" id="59281830"/>
<protein>
    <recommendedName>
        <fullName evidence="3">F-box domain-containing protein</fullName>
    </recommendedName>
</protein>
<dbReference type="AlphaFoldDB" id="A0A8H6G6S0"/>
<reference evidence="1 2" key="1">
    <citation type="journal article" date="2020" name="Genomics">
        <title>Complete, high-quality genomes from long-read metagenomic sequencing of two wolf lichen thalli reveals enigmatic genome architecture.</title>
        <authorList>
            <person name="McKenzie S.K."/>
            <person name="Walston R.F."/>
            <person name="Allen J.L."/>
        </authorList>
    </citation>
    <scope>NUCLEOTIDE SEQUENCE [LARGE SCALE GENOMIC DNA]</scope>
    <source>
        <strain evidence="1">WasteWater2</strain>
    </source>
</reference>
<dbReference type="OrthoDB" id="4252443at2759"/>
<keyword evidence="2" id="KW-1185">Reference proteome</keyword>
<dbReference type="EMBL" id="JACCJC010000001">
    <property type="protein sequence ID" value="KAF6241440.1"/>
    <property type="molecule type" value="Genomic_DNA"/>
</dbReference>
<sequence length="417" mass="47062">MDNLPVELVLEIVESCPRNDLPSLCLTARFLYAIGNPILYKHVDLSIHNRGQVMIRPTDGFSQSSDSYWCTQVPAGSLLRQESFIAAVLGNPGLATLVKSFTWTLLRPHTKELTRNPLLGITPPGAISRRAILRIWDAFHRLTGVETLDLAWLSRDHGDPLADGYSNGLFPAAISIRLSGVMHYSFAASILYNNPAKLEHLELDNLQQVGKGCDHFLYRRTNHRQDYQQRPSVWNSEIRRYGSLLPFGSAGPMQNLLGPLIGRCPNLRALTLRKVGQRYHTEFPIESQAKDEDLYHEFALFINSVKHTLRHVVFEQGERTGRPPPPAAGQIVGQFVGQPFAVWPMDRRFMNILYPRLFQGHWPCLESMTVGGVHFRWTNDLLTIRGPRRGDVRAVARRNVQTMDHIGLGDPLAGVIR</sequence>
<proteinExistence type="predicted"/>
<comment type="caution">
    <text evidence="1">The sequence shown here is derived from an EMBL/GenBank/DDBJ whole genome shotgun (WGS) entry which is preliminary data.</text>
</comment>
<evidence type="ECO:0000313" key="1">
    <source>
        <dbReference type="EMBL" id="KAF6241440.1"/>
    </source>
</evidence>
<dbReference type="RefSeq" id="XP_037170680.1">
    <property type="nucleotide sequence ID" value="XM_037302101.1"/>
</dbReference>
<name>A0A8H6G6S0_9LECA</name>
<evidence type="ECO:0008006" key="3">
    <source>
        <dbReference type="Google" id="ProtNLM"/>
    </source>
</evidence>
<evidence type="ECO:0000313" key="2">
    <source>
        <dbReference type="Proteomes" id="UP000578531"/>
    </source>
</evidence>